<dbReference type="SUPFAM" id="SSF63829">
    <property type="entry name" value="Calcium-dependent phosphotriesterase"/>
    <property type="match status" value="1"/>
</dbReference>
<keyword evidence="2" id="KW-0732">Signal</keyword>
<evidence type="ECO:0000313" key="3">
    <source>
        <dbReference type="EMBL" id="KSU72759.1"/>
    </source>
</evidence>
<evidence type="ECO:0008006" key="5">
    <source>
        <dbReference type="Google" id="ProtNLM"/>
    </source>
</evidence>
<accession>A0A0V8IDE9</accession>
<feature type="compositionally biased region" description="Pro residues" evidence="1">
    <location>
        <begin position="364"/>
        <end position="376"/>
    </location>
</feature>
<gene>
    <name evidence="3" type="ORF">AS031_15970</name>
</gene>
<feature type="signal peptide" evidence="2">
    <location>
        <begin position="1"/>
        <end position="25"/>
    </location>
</feature>
<feature type="region of interest" description="Disordered" evidence="1">
    <location>
        <begin position="364"/>
        <end position="386"/>
    </location>
</feature>
<reference evidence="3 4" key="1">
    <citation type="journal article" date="2014" name="Arch. Microbiol.">
        <title>Arthrobacter enclensis sp. nov., isolated from sediment sample.</title>
        <authorList>
            <person name="Dastager S.G."/>
            <person name="Liu Q."/>
            <person name="Tang S.K."/>
            <person name="Krishnamurthi S."/>
            <person name="Lee J.C."/>
            <person name="Li W.J."/>
        </authorList>
    </citation>
    <scope>NUCLEOTIDE SEQUENCE [LARGE SCALE GENOMIC DNA]</scope>
    <source>
        <strain evidence="3 4">NIO-1008</strain>
    </source>
</reference>
<dbReference type="OrthoDB" id="928769at2"/>
<dbReference type="NCBIfam" id="NF033206">
    <property type="entry name" value="ScyE_fam"/>
    <property type="match status" value="1"/>
</dbReference>
<comment type="caution">
    <text evidence="3">The sequence shown here is derived from an EMBL/GenBank/DDBJ whole genome shotgun (WGS) entry which is preliminary data.</text>
</comment>
<dbReference type="RefSeq" id="WP_058269150.1">
    <property type="nucleotide sequence ID" value="NZ_FMAZ01000007.1"/>
</dbReference>
<evidence type="ECO:0000256" key="2">
    <source>
        <dbReference type="SAM" id="SignalP"/>
    </source>
</evidence>
<dbReference type="STRING" id="993070.AS031_15970"/>
<dbReference type="Proteomes" id="UP000053199">
    <property type="component" value="Unassembled WGS sequence"/>
</dbReference>
<evidence type="ECO:0000256" key="1">
    <source>
        <dbReference type="SAM" id="MobiDB-lite"/>
    </source>
</evidence>
<feature type="chain" id="PRO_5006893201" description="ScyD/ScyE family protein" evidence="2">
    <location>
        <begin position="26"/>
        <end position="386"/>
    </location>
</feature>
<sequence>MNKRITIIGLVAAAMAFAPAGPAAASDKGRDDVKPQEVASGLVTPLHLAVGTAKSLYVSQDFAGKLSRVSRGGDIEDVYTNPGQGWDVAGVDTRGATTFFLESKGAGLGKPDQLEGYLKAIGPNGKVREVAGFADYERENNPDGDQQYGLDDNVGDACLQQWPKDFPAPARYTGTVDSHPYALAVQGNTAYVADAGMNAILEVDLRSGDVSTLAVLPPRPAVVPEGADKPESEGGLGVPACVVGHEYAFEPVPTDVEIGQDGWLYVTSLPGGPESAALGARGAVFRINPWNGRVKVWADEILSPTGLAIANNGDVYVASLFGGQILKFVGRDGDRSDFLTVNQPADVEIRGNTLYATTDVLPPMTGPEPPAGPPPATGKVIRADLR</sequence>
<dbReference type="InterPro" id="IPR048031">
    <property type="entry name" value="ScyD/ScyE-like"/>
</dbReference>
<dbReference type="EMBL" id="LNQM01000008">
    <property type="protein sequence ID" value="KSU72759.1"/>
    <property type="molecule type" value="Genomic_DNA"/>
</dbReference>
<protein>
    <recommendedName>
        <fullName evidence="5">ScyD/ScyE family protein</fullName>
    </recommendedName>
</protein>
<name>A0A0V8IDE9_9MICC</name>
<keyword evidence="4" id="KW-1185">Reference proteome</keyword>
<dbReference type="InterPro" id="IPR011042">
    <property type="entry name" value="6-blade_b-propeller_TolB-like"/>
</dbReference>
<organism evidence="3 4">
    <name type="scientific">Pseudarthrobacter enclensis</name>
    <dbReference type="NCBI Taxonomy" id="993070"/>
    <lineage>
        <taxon>Bacteria</taxon>
        <taxon>Bacillati</taxon>
        <taxon>Actinomycetota</taxon>
        <taxon>Actinomycetes</taxon>
        <taxon>Micrococcales</taxon>
        <taxon>Micrococcaceae</taxon>
        <taxon>Pseudarthrobacter</taxon>
    </lineage>
</organism>
<dbReference type="AlphaFoldDB" id="A0A0V8IDE9"/>
<dbReference type="Gene3D" id="2.120.10.30">
    <property type="entry name" value="TolB, C-terminal domain"/>
    <property type="match status" value="1"/>
</dbReference>
<proteinExistence type="predicted"/>
<evidence type="ECO:0000313" key="4">
    <source>
        <dbReference type="Proteomes" id="UP000053199"/>
    </source>
</evidence>